<evidence type="ECO:0000313" key="1">
    <source>
        <dbReference type="EMBL" id="MBB5144038.1"/>
    </source>
</evidence>
<dbReference type="Proteomes" id="UP000539075">
    <property type="component" value="Unassembled WGS sequence"/>
</dbReference>
<gene>
    <name evidence="1" type="ORF">HNQ38_002146</name>
</gene>
<sequence length="73" mass="8089">MKPFVPCGTTAFFSLVLPPARRAARRGRLWGFAPFSAPLASPPKHPLFYPDQQILLSEAATHEPRRRVGFGSL</sequence>
<name>A0A7W8C1U7_9BACT</name>
<keyword evidence="2" id="KW-1185">Reference proteome</keyword>
<accession>A0A7W8C1U7</accession>
<comment type="caution">
    <text evidence="1">The sequence shown here is derived from an EMBL/GenBank/DDBJ whole genome shotgun (WGS) entry which is preliminary data.</text>
</comment>
<proteinExistence type="predicted"/>
<dbReference type="AlphaFoldDB" id="A0A7W8C1U7"/>
<evidence type="ECO:0000313" key="2">
    <source>
        <dbReference type="Proteomes" id="UP000539075"/>
    </source>
</evidence>
<organism evidence="1 2">
    <name type="scientific">Desulfovibrio intestinalis</name>
    <dbReference type="NCBI Taxonomy" id="58621"/>
    <lineage>
        <taxon>Bacteria</taxon>
        <taxon>Pseudomonadati</taxon>
        <taxon>Thermodesulfobacteriota</taxon>
        <taxon>Desulfovibrionia</taxon>
        <taxon>Desulfovibrionales</taxon>
        <taxon>Desulfovibrionaceae</taxon>
        <taxon>Desulfovibrio</taxon>
    </lineage>
</organism>
<dbReference type="EMBL" id="JACHGO010000006">
    <property type="protein sequence ID" value="MBB5144038.1"/>
    <property type="molecule type" value="Genomic_DNA"/>
</dbReference>
<reference evidence="1 2" key="1">
    <citation type="submission" date="2020-08" db="EMBL/GenBank/DDBJ databases">
        <title>Genomic Encyclopedia of Type Strains, Phase IV (KMG-IV): sequencing the most valuable type-strain genomes for metagenomic binning, comparative biology and taxonomic classification.</title>
        <authorList>
            <person name="Goeker M."/>
        </authorList>
    </citation>
    <scope>NUCLEOTIDE SEQUENCE [LARGE SCALE GENOMIC DNA]</scope>
    <source>
        <strain evidence="1 2">DSM 11275</strain>
    </source>
</reference>
<protein>
    <submittedName>
        <fullName evidence="1">Uncharacterized protein</fullName>
    </submittedName>
</protein>